<organism evidence="3 4">
    <name type="scientific">Mammaliicoccus stepanovicii</name>
    <dbReference type="NCBI Taxonomy" id="643214"/>
    <lineage>
        <taxon>Bacteria</taxon>
        <taxon>Bacillati</taxon>
        <taxon>Bacillota</taxon>
        <taxon>Bacilli</taxon>
        <taxon>Bacillales</taxon>
        <taxon>Staphylococcaceae</taxon>
        <taxon>Mammaliicoccus</taxon>
    </lineage>
</organism>
<evidence type="ECO:0000259" key="2">
    <source>
        <dbReference type="Pfam" id="PF02517"/>
    </source>
</evidence>
<dbReference type="KEGG" id="sste:SAMEA4384403_2216"/>
<protein>
    <submittedName>
        <fullName evidence="3">CAAX amino terminal protease family protein</fullName>
    </submittedName>
</protein>
<keyword evidence="1" id="KW-1133">Transmembrane helix</keyword>
<dbReference type="InterPro" id="IPR003675">
    <property type="entry name" value="Rce1/LyrA-like_dom"/>
</dbReference>
<dbReference type="PANTHER" id="PTHR36435">
    <property type="entry name" value="SLR1288 PROTEIN"/>
    <property type="match status" value="1"/>
</dbReference>
<sequence length="217" mass="24964">MKFKSIWEDTDPISANSYKYVFWQSLLLIVTLMLAYTSIGLSQNLWILIVGAMFMMLSIFFIEKFKFNIIKFEPIQLKYFIFTVSLTVIGLIVYWSISMIAGQPQNQLEVYKDLRTLPIAVSIVIFVILGPIFEELIFRVFIMKGIFKGHLLIGYIVSNILFGIIHGPVNVGEFVIYLVLGFVFASIYIITKRIELSILSHALNNAVHILIFILCYQ</sequence>
<dbReference type="GO" id="GO:0004175">
    <property type="term" value="F:endopeptidase activity"/>
    <property type="evidence" value="ECO:0007669"/>
    <property type="project" value="UniProtKB-ARBA"/>
</dbReference>
<dbReference type="InterPro" id="IPR052710">
    <property type="entry name" value="CAAX_protease"/>
</dbReference>
<dbReference type="RefSeq" id="WP_095089571.1">
    <property type="nucleotide sequence ID" value="NZ_BMDM01000001.1"/>
</dbReference>
<feature type="transmembrane region" description="Helical" evidence="1">
    <location>
        <begin position="45"/>
        <end position="65"/>
    </location>
</feature>
<feature type="transmembrane region" description="Helical" evidence="1">
    <location>
        <begin position="77"/>
        <end position="97"/>
    </location>
</feature>
<dbReference type="EMBL" id="LT906462">
    <property type="protein sequence ID" value="SNV78449.1"/>
    <property type="molecule type" value="Genomic_DNA"/>
</dbReference>
<dbReference type="GO" id="GO:0080120">
    <property type="term" value="P:CAAX-box protein maturation"/>
    <property type="evidence" value="ECO:0007669"/>
    <property type="project" value="UniProtKB-ARBA"/>
</dbReference>
<dbReference type="AlphaFoldDB" id="A0A240A590"/>
<evidence type="ECO:0000256" key="1">
    <source>
        <dbReference type="SAM" id="Phobius"/>
    </source>
</evidence>
<keyword evidence="3" id="KW-0645">Protease</keyword>
<dbReference type="OrthoDB" id="8754470at2"/>
<name>A0A240A590_9STAP</name>
<keyword evidence="3" id="KW-0378">Hydrolase</keyword>
<dbReference type="PANTHER" id="PTHR36435:SF1">
    <property type="entry name" value="CAAX AMINO TERMINAL PROTEASE FAMILY PROTEIN"/>
    <property type="match status" value="1"/>
</dbReference>
<evidence type="ECO:0000313" key="4">
    <source>
        <dbReference type="Proteomes" id="UP000242084"/>
    </source>
</evidence>
<feature type="domain" description="CAAX prenyl protease 2/Lysostaphin resistance protein A-like" evidence="2">
    <location>
        <begin position="120"/>
        <end position="207"/>
    </location>
</feature>
<feature type="transmembrane region" description="Helical" evidence="1">
    <location>
        <begin position="117"/>
        <end position="138"/>
    </location>
</feature>
<reference evidence="3 4" key="1">
    <citation type="submission" date="2017-06" db="EMBL/GenBank/DDBJ databases">
        <authorList>
            <consortium name="Pathogen Informatics"/>
        </authorList>
    </citation>
    <scope>NUCLEOTIDE SEQUENCE [LARGE SCALE GENOMIC DNA]</scope>
    <source>
        <strain evidence="3 4">NCTC13839</strain>
    </source>
</reference>
<feature type="transmembrane region" description="Helical" evidence="1">
    <location>
        <begin position="174"/>
        <end position="191"/>
    </location>
</feature>
<feature type="transmembrane region" description="Helical" evidence="1">
    <location>
        <begin position="150"/>
        <end position="168"/>
    </location>
</feature>
<proteinExistence type="predicted"/>
<dbReference type="Proteomes" id="UP000242084">
    <property type="component" value="Chromosome 1"/>
</dbReference>
<gene>
    <name evidence="3" type="ORF">SAMEA4384403_02216</name>
</gene>
<keyword evidence="4" id="KW-1185">Reference proteome</keyword>
<keyword evidence="1" id="KW-0812">Transmembrane</keyword>
<feature type="transmembrane region" description="Helical" evidence="1">
    <location>
        <begin position="20"/>
        <end position="39"/>
    </location>
</feature>
<keyword evidence="1" id="KW-0472">Membrane</keyword>
<accession>A0A240A590</accession>
<dbReference type="Pfam" id="PF02517">
    <property type="entry name" value="Rce1-like"/>
    <property type="match status" value="1"/>
</dbReference>
<dbReference type="GO" id="GO:0006508">
    <property type="term" value="P:proteolysis"/>
    <property type="evidence" value="ECO:0007669"/>
    <property type="project" value="UniProtKB-KW"/>
</dbReference>
<evidence type="ECO:0000313" key="3">
    <source>
        <dbReference type="EMBL" id="SNV78449.1"/>
    </source>
</evidence>